<dbReference type="InterPro" id="IPR051476">
    <property type="entry name" value="Bac_ResReg_Asp_Phosphatase"/>
</dbReference>
<comment type="caution">
    <text evidence="10">The sequence shown here is derived from an EMBL/GenBank/DDBJ whole genome shotgun (WGS) entry which is preliminary data.</text>
</comment>
<dbReference type="Gene3D" id="1.25.40.10">
    <property type="entry name" value="Tetratricopeptide repeat domain"/>
    <property type="match status" value="2"/>
</dbReference>
<dbReference type="RefSeq" id="WP_035135359.1">
    <property type="nucleotide sequence ID" value="NZ_JRLV01000018.1"/>
</dbReference>
<dbReference type="EMBL" id="JRLV01000018">
    <property type="protein sequence ID" value="KGO79385.1"/>
    <property type="molecule type" value="Genomic_DNA"/>
</dbReference>
<protein>
    <recommendedName>
        <fullName evidence="12">HTH luxR-type domain-containing protein</fullName>
    </recommendedName>
</protein>
<dbReference type="PROSITE" id="PS50005">
    <property type="entry name" value="TPR"/>
    <property type="match status" value="1"/>
</dbReference>
<feature type="coiled-coil region" evidence="7">
    <location>
        <begin position="378"/>
        <end position="422"/>
    </location>
</feature>
<dbReference type="SUPFAM" id="SSF46894">
    <property type="entry name" value="C-terminal effector domain of the bipartite response regulators"/>
    <property type="match status" value="1"/>
</dbReference>
<evidence type="ECO:0000256" key="7">
    <source>
        <dbReference type="SAM" id="Coils"/>
    </source>
</evidence>
<keyword evidence="3" id="KW-0677">Repeat</keyword>
<keyword evidence="7" id="KW-0175">Coiled coil</keyword>
<name>A0A0A2LT85_9FLAO</name>
<accession>A0A0A2LT85</accession>
<reference evidence="10 11" key="1">
    <citation type="submission" date="2013-09" db="EMBL/GenBank/DDBJ databases">
        <authorList>
            <person name="Zeng Z."/>
            <person name="Chen C."/>
        </authorList>
    </citation>
    <scope>NUCLEOTIDE SEQUENCE [LARGE SCALE GENOMIC DNA]</scope>
    <source>
        <strain evidence="10 11">F44-8</strain>
    </source>
</reference>
<evidence type="ECO:0000313" key="11">
    <source>
        <dbReference type="Proteomes" id="UP000030129"/>
    </source>
</evidence>
<keyword evidence="9" id="KW-0732">Signal</keyword>
<dbReference type="Pfam" id="PF13424">
    <property type="entry name" value="TPR_12"/>
    <property type="match status" value="1"/>
</dbReference>
<evidence type="ECO:0000256" key="9">
    <source>
        <dbReference type="SAM" id="SignalP"/>
    </source>
</evidence>
<dbReference type="GO" id="GO:0006355">
    <property type="term" value="P:regulation of DNA-templated transcription"/>
    <property type="evidence" value="ECO:0007669"/>
    <property type="project" value="InterPro"/>
</dbReference>
<sequence>MLKKKFHISLYLLFMLLFAINLSANTIQHCDSLIKQGVDAMWKKEHIKSLELLTEARNLAEKNHWYEQVFLATNNIGANYFTMLDYGEALNYYLESYTIAVKELDPQHEMVVLNNIAIIYTKERNFDKAEEYFQKAYKIAKEKNDTLKIGLYAMNLGGVANETNRLEDAKKYIMESIPLLKQEPHLLVLAEICLAENELLKGNTTLAREKAQELYTSTDNLDYNDTGISLMLIIVKSYLKEGKYTPAITAANKILTGSPNLENKKTVYTLLADIYFKDKVYDKALQYKDSVLWAEVQLNDIKNGKLLETSKVKFEMQDYKNQIALNQEKLNTERKTFYSIIAAIVALVIILVLILRNRSVKLMQKKLVAERNEKAIALELAQEKNENLLLEKQIQDKENKAKLEQERLKNEIESRNRELSAKALYLSQRNTILEDILTSLGKVPELSKNESLAGHIKTLKSHLKDENEWENFLTHFEEVNQGYITRLKTIHPSLNANDVRFICYVYMNLSTKEIASMLNITVEACRKRKERIAAKLELPDSSHLYSYLYTV</sequence>
<proteinExistence type="inferred from homology"/>
<evidence type="ECO:0000313" key="10">
    <source>
        <dbReference type="EMBL" id="KGO79385.1"/>
    </source>
</evidence>
<dbReference type="SMART" id="SM00028">
    <property type="entry name" value="TPR"/>
    <property type="match status" value="3"/>
</dbReference>
<dbReference type="AlphaFoldDB" id="A0A0A2LT85"/>
<evidence type="ECO:0000256" key="6">
    <source>
        <dbReference type="PROSITE-ProRule" id="PRU00339"/>
    </source>
</evidence>
<dbReference type="InterPro" id="IPR016032">
    <property type="entry name" value="Sig_transdc_resp-reg_C-effctor"/>
</dbReference>
<keyword evidence="4 6" id="KW-0802">TPR repeat</keyword>
<dbReference type="SUPFAM" id="SSF48452">
    <property type="entry name" value="TPR-like"/>
    <property type="match status" value="2"/>
</dbReference>
<evidence type="ECO:0000256" key="2">
    <source>
        <dbReference type="ARBA" id="ARBA00022490"/>
    </source>
</evidence>
<dbReference type="GO" id="GO:0005737">
    <property type="term" value="C:cytoplasm"/>
    <property type="evidence" value="ECO:0007669"/>
    <property type="project" value="UniProtKB-SubCell"/>
</dbReference>
<feature type="transmembrane region" description="Helical" evidence="8">
    <location>
        <begin position="336"/>
        <end position="355"/>
    </location>
</feature>
<evidence type="ECO:0008006" key="12">
    <source>
        <dbReference type="Google" id="ProtNLM"/>
    </source>
</evidence>
<keyword evidence="8" id="KW-0812">Transmembrane</keyword>
<dbReference type="Proteomes" id="UP000030129">
    <property type="component" value="Unassembled WGS sequence"/>
</dbReference>
<feature type="signal peptide" evidence="9">
    <location>
        <begin position="1"/>
        <end position="24"/>
    </location>
</feature>
<evidence type="ECO:0000256" key="8">
    <source>
        <dbReference type="SAM" id="Phobius"/>
    </source>
</evidence>
<keyword evidence="11" id="KW-1185">Reference proteome</keyword>
<evidence type="ECO:0000256" key="5">
    <source>
        <dbReference type="ARBA" id="ARBA00038253"/>
    </source>
</evidence>
<dbReference type="eggNOG" id="COG0457">
    <property type="taxonomic scope" value="Bacteria"/>
</dbReference>
<dbReference type="InterPro" id="IPR019734">
    <property type="entry name" value="TPR_rpt"/>
</dbReference>
<dbReference type="STRING" id="1406840.Q763_14225"/>
<feature type="repeat" description="TPR" evidence="6">
    <location>
        <begin position="110"/>
        <end position="143"/>
    </location>
</feature>
<organism evidence="10 11">
    <name type="scientific">Flavobacterium beibuense F44-8</name>
    <dbReference type="NCBI Taxonomy" id="1406840"/>
    <lineage>
        <taxon>Bacteria</taxon>
        <taxon>Pseudomonadati</taxon>
        <taxon>Bacteroidota</taxon>
        <taxon>Flavobacteriia</taxon>
        <taxon>Flavobacteriales</taxon>
        <taxon>Flavobacteriaceae</taxon>
        <taxon>Flavobacterium</taxon>
    </lineage>
</organism>
<dbReference type="PANTHER" id="PTHR46630">
    <property type="entry name" value="TETRATRICOPEPTIDE REPEAT PROTEIN 29"/>
    <property type="match status" value="1"/>
</dbReference>
<dbReference type="InterPro" id="IPR011990">
    <property type="entry name" value="TPR-like_helical_dom_sf"/>
</dbReference>
<evidence type="ECO:0000256" key="1">
    <source>
        <dbReference type="ARBA" id="ARBA00004496"/>
    </source>
</evidence>
<comment type="subcellular location">
    <subcellularLocation>
        <location evidence="1">Cytoplasm</location>
    </subcellularLocation>
</comment>
<keyword evidence="8" id="KW-1133">Transmembrane helix</keyword>
<evidence type="ECO:0000256" key="4">
    <source>
        <dbReference type="ARBA" id="ARBA00022803"/>
    </source>
</evidence>
<keyword evidence="8" id="KW-0472">Membrane</keyword>
<dbReference type="PANTHER" id="PTHR46630:SF1">
    <property type="entry name" value="TETRATRICOPEPTIDE REPEAT PROTEIN 29"/>
    <property type="match status" value="1"/>
</dbReference>
<dbReference type="GO" id="GO:0003677">
    <property type="term" value="F:DNA binding"/>
    <property type="evidence" value="ECO:0007669"/>
    <property type="project" value="InterPro"/>
</dbReference>
<evidence type="ECO:0000256" key="3">
    <source>
        <dbReference type="ARBA" id="ARBA00022737"/>
    </source>
</evidence>
<gene>
    <name evidence="10" type="ORF">Q763_14225</name>
</gene>
<comment type="similarity">
    <text evidence="5">Belongs to the Rap family.</text>
</comment>
<feature type="chain" id="PRO_5002002530" description="HTH luxR-type domain-containing protein" evidence="9">
    <location>
        <begin position="25"/>
        <end position="551"/>
    </location>
</feature>
<keyword evidence="2" id="KW-0963">Cytoplasm</keyword>